<evidence type="ECO:0000256" key="2">
    <source>
        <dbReference type="ARBA" id="ARBA00022737"/>
    </source>
</evidence>
<dbReference type="PANTHER" id="PTHR11017">
    <property type="entry name" value="LEUCINE-RICH REPEAT-CONTAINING PROTEIN"/>
    <property type="match status" value="1"/>
</dbReference>
<dbReference type="InterPro" id="IPR042197">
    <property type="entry name" value="Apaf_helical"/>
</dbReference>
<dbReference type="Gene3D" id="1.10.8.430">
    <property type="entry name" value="Helical domain of apoptotic protease-activating factors"/>
    <property type="match status" value="1"/>
</dbReference>
<keyword evidence="6" id="KW-1185">Reference proteome</keyword>
<dbReference type="SUPFAM" id="SSF52058">
    <property type="entry name" value="L domain-like"/>
    <property type="match status" value="1"/>
</dbReference>
<evidence type="ECO:0000259" key="3">
    <source>
        <dbReference type="Pfam" id="PF00931"/>
    </source>
</evidence>
<dbReference type="GO" id="GO:0006952">
    <property type="term" value="P:defense response"/>
    <property type="evidence" value="ECO:0007669"/>
    <property type="project" value="InterPro"/>
</dbReference>
<name>A0A5B6VSQ5_9ROSI</name>
<feature type="domain" description="Disease resistance protein Roq1-like winged-helix" evidence="4">
    <location>
        <begin position="198"/>
        <end position="267"/>
    </location>
</feature>
<feature type="domain" description="NB-ARC" evidence="3">
    <location>
        <begin position="17"/>
        <end position="129"/>
    </location>
</feature>
<evidence type="ECO:0000313" key="5">
    <source>
        <dbReference type="EMBL" id="KAA3472220.1"/>
    </source>
</evidence>
<dbReference type="Pfam" id="PF23282">
    <property type="entry name" value="WHD_ROQ1"/>
    <property type="match status" value="1"/>
</dbReference>
<dbReference type="Pfam" id="PF00931">
    <property type="entry name" value="NB-ARC"/>
    <property type="match status" value="1"/>
</dbReference>
<dbReference type="SUPFAM" id="SSF52540">
    <property type="entry name" value="P-loop containing nucleoside triphosphate hydrolases"/>
    <property type="match status" value="1"/>
</dbReference>
<sequence>MLPHFEGKCFLADVREVSNKHGLVSLQKQLLSQILPDECFNFFNVHEGNAIISHRLSSKKVLVVLDDVDNIQHLKCLVGRRDWFGLGSRIIVTTRDEHLLLSYRVDDVYKPTTLNLKDALRLFNLKAFGDDTIPTEDFIELSEHVVRYAGGLPLALEVLGSFLCGRDASQWRSAIERLKLDSNKEILNRLQISFDGLEEREKNIFLDIACFFNGEEKNLVMKVLDGCEFFSEIGIDVLIKKSLIKVNTHLWMHDLLQEMGRKIIKEKCIDEPGKRCRLWEEKDVHHVLMKDTATNVIEGMIIDHKRESSKTFNLNDDAFSKMKKLRLLKVLCPTNCDDLKYLSNELRLLDWIRYPLRSLPLSFQPDHLVALLLPFSCIEQLWKGNRPMYKLKVINLEGSLNLIKTPDFTMAPNLEILVLEGCTRIVEVHPSLGVLKRLKLLNLRGCKSLRSLPTKIGMESLETLILSGCSSLVRFSEIDGKMEHLKTLDLYGCYKVKNLSENLKQVEYLEELDLSETSIREPPSFIFQLKNLKVLYFNGCKGPSKLQQNRPSPFKEIQIRTSSMPLMLPSFSSLSSLRELKLRDCNLHLDLSGNNFISIPASLTRLPKLKLLMLRNCKELKSLPELLTSIARVCIDGCASLEVVASPSKVCNLLDLASIKAINCYRLAENINALTLLKKHLKVN</sequence>
<dbReference type="GO" id="GO:0043531">
    <property type="term" value="F:ADP binding"/>
    <property type="evidence" value="ECO:0007669"/>
    <property type="project" value="InterPro"/>
</dbReference>
<dbReference type="Gene3D" id="3.40.50.300">
    <property type="entry name" value="P-loop containing nucleotide triphosphate hydrolases"/>
    <property type="match status" value="1"/>
</dbReference>
<evidence type="ECO:0000313" key="6">
    <source>
        <dbReference type="Proteomes" id="UP000325315"/>
    </source>
</evidence>
<dbReference type="EMBL" id="SMMG02000005">
    <property type="protein sequence ID" value="KAA3472220.1"/>
    <property type="molecule type" value="Genomic_DNA"/>
</dbReference>
<dbReference type="PANTHER" id="PTHR11017:SF559">
    <property type="entry name" value="DISEASE RESISTANCE PROTEIN CHL1"/>
    <property type="match status" value="1"/>
</dbReference>
<dbReference type="AlphaFoldDB" id="A0A5B6VSQ5"/>
<keyword evidence="2" id="KW-0677">Repeat</keyword>
<evidence type="ECO:0000256" key="1">
    <source>
        <dbReference type="ARBA" id="ARBA00022614"/>
    </source>
</evidence>
<dbReference type="InterPro" id="IPR027417">
    <property type="entry name" value="P-loop_NTPase"/>
</dbReference>
<accession>A0A5B6VSQ5</accession>
<keyword evidence="1" id="KW-0433">Leucine-rich repeat</keyword>
<gene>
    <name evidence="5" type="ORF">EPI10_022720</name>
</gene>
<proteinExistence type="predicted"/>
<dbReference type="InterPro" id="IPR044974">
    <property type="entry name" value="Disease_R_plants"/>
</dbReference>
<dbReference type="PRINTS" id="PR00364">
    <property type="entry name" value="DISEASERSIST"/>
</dbReference>
<dbReference type="InterPro" id="IPR058192">
    <property type="entry name" value="WHD_ROQ1-like"/>
</dbReference>
<dbReference type="InterPro" id="IPR032675">
    <property type="entry name" value="LRR_dom_sf"/>
</dbReference>
<reference evidence="5" key="1">
    <citation type="submission" date="2019-08" db="EMBL/GenBank/DDBJ databases">
        <authorList>
            <person name="Liu F."/>
        </authorList>
    </citation>
    <scope>NUCLEOTIDE SEQUENCE [LARGE SCALE GENOMIC DNA]</scope>
    <source>
        <strain evidence="5">PA1801</strain>
        <tissue evidence="5">Leaf</tissue>
    </source>
</reference>
<protein>
    <submittedName>
        <fullName evidence="5">TMV resistance protein N-like</fullName>
    </submittedName>
</protein>
<comment type="caution">
    <text evidence="5">The sequence shown here is derived from an EMBL/GenBank/DDBJ whole genome shotgun (WGS) entry which is preliminary data.</text>
</comment>
<evidence type="ECO:0000259" key="4">
    <source>
        <dbReference type="Pfam" id="PF23282"/>
    </source>
</evidence>
<dbReference type="Proteomes" id="UP000325315">
    <property type="component" value="Unassembled WGS sequence"/>
</dbReference>
<organism evidence="5 6">
    <name type="scientific">Gossypium australe</name>
    <dbReference type="NCBI Taxonomy" id="47621"/>
    <lineage>
        <taxon>Eukaryota</taxon>
        <taxon>Viridiplantae</taxon>
        <taxon>Streptophyta</taxon>
        <taxon>Embryophyta</taxon>
        <taxon>Tracheophyta</taxon>
        <taxon>Spermatophyta</taxon>
        <taxon>Magnoliopsida</taxon>
        <taxon>eudicotyledons</taxon>
        <taxon>Gunneridae</taxon>
        <taxon>Pentapetalae</taxon>
        <taxon>rosids</taxon>
        <taxon>malvids</taxon>
        <taxon>Malvales</taxon>
        <taxon>Malvaceae</taxon>
        <taxon>Malvoideae</taxon>
        <taxon>Gossypium</taxon>
    </lineage>
</organism>
<dbReference type="InterPro" id="IPR002182">
    <property type="entry name" value="NB-ARC"/>
</dbReference>
<dbReference type="Gene3D" id="3.80.10.10">
    <property type="entry name" value="Ribonuclease Inhibitor"/>
    <property type="match status" value="2"/>
</dbReference>
<dbReference type="OrthoDB" id="995056at2759"/>